<dbReference type="GO" id="GO:0030246">
    <property type="term" value="F:carbohydrate binding"/>
    <property type="evidence" value="ECO:0007669"/>
    <property type="project" value="InterPro"/>
</dbReference>
<dbReference type="Pfam" id="PF16353">
    <property type="entry name" value="LacZ_4"/>
    <property type="match status" value="1"/>
</dbReference>
<dbReference type="SMART" id="SM01038">
    <property type="entry name" value="Bgal_small_N"/>
    <property type="match status" value="1"/>
</dbReference>
<dbReference type="InterPro" id="IPR008979">
    <property type="entry name" value="Galactose-bd-like_sf"/>
</dbReference>
<evidence type="ECO:0000256" key="5">
    <source>
        <dbReference type="ARBA" id="ARBA00023295"/>
    </source>
</evidence>
<evidence type="ECO:0000256" key="3">
    <source>
        <dbReference type="ARBA" id="ARBA00012756"/>
    </source>
</evidence>
<dbReference type="InterPro" id="IPR014718">
    <property type="entry name" value="GH-type_carb-bd"/>
</dbReference>
<dbReference type="EMBL" id="BMXI01000002">
    <property type="protein sequence ID" value="GHC43935.1"/>
    <property type="molecule type" value="Genomic_DNA"/>
</dbReference>
<evidence type="ECO:0000259" key="8">
    <source>
        <dbReference type="SMART" id="SM01038"/>
    </source>
</evidence>
<dbReference type="PANTHER" id="PTHR46323:SF2">
    <property type="entry name" value="BETA-GALACTOSIDASE"/>
    <property type="match status" value="1"/>
</dbReference>
<dbReference type="InterPro" id="IPR006104">
    <property type="entry name" value="Glyco_hydro_2_N"/>
</dbReference>
<dbReference type="Gene3D" id="3.20.20.80">
    <property type="entry name" value="Glycosidases"/>
    <property type="match status" value="1"/>
</dbReference>
<dbReference type="AlphaFoldDB" id="A0A918WH85"/>
<dbReference type="GO" id="GO:0009341">
    <property type="term" value="C:beta-galactosidase complex"/>
    <property type="evidence" value="ECO:0007669"/>
    <property type="project" value="InterPro"/>
</dbReference>
<feature type="chain" id="PRO_5036882543" description="beta-galactosidase" evidence="7">
    <location>
        <begin position="18"/>
        <end position="1047"/>
    </location>
</feature>
<dbReference type="Pfam" id="PF02837">
    <property type="entry name" value="Glyco_hydro_2_N"/>
    <property type="match status" value="1"/>
</dbReference>
<dbReference type="InterPro" id="IPR006103">
    <property type="entry name" value="Glyco_hydro_2_cat"/>
</dbReference>
<dbReference type="SUPFAM" id="SSF49785">
    <property type="entry name" value="Galactose-binding domain-like"/>
    <property type="match status" value="1"/>
</dbReference>
<evidence type="ECO:0000313" key="10">
    <source>
        <dbReference type="Proteomes" id="UP000644507"/>
    </source>
</evidence>
<dbReference type="Pfam" id="PF00703">
    <property type="entry name" value="Glyco_hydro_2"/>
    <property type="match status" value="1"/>
</dbReference>
<dbReference type="Pfam" id="PF02929">
    <property type="entry name" value="Bgal_small_N"/>
    <property type="match status" value="1"/>
</dbReference>
<reference evidence="9" key="1">
    <citation type="journal article" date="2014" name="Int. J. Syst. Evol. Microbiol.">
        <title>Complete genome sequence of Corynebacterium casei LMG S-19264T (=DSM 44701T), isolated from a smear-ripened cheese.</title>
        <authorList>
            <consortium name="US DOE Joint Genome Institute (JGI-PGF)"/>
            <person name="Walter F."/>
            <person name="Albersmeier A."/>
            <person name="Kalinowski J."/>
            <person name="Ruckert C."/>
        </authorList>
    </citation>
    <scope>NUCLEOTIDE SEQUENCE</scope>
    <source>
        <strain evidence="9">KCTC 12988</strain>
    </source>
</reference>
<dbReference type="Gene3D" id="2.60.120.260">
    <property type="entry name" value="Galactose-binding domain-like"/>
    <property type="match status" value="1"/>
</dbReference>
<evidence type="ECO:0000256" key="7">
    <source>
        <dbReference type="SAM" id="SignalP"/>
    </source>
</evidence>
<feature type="signal peptide" evidence="7">
    <location>
        <begin position="1"/>
        <end position="17"/>
    </location>
</feature>
<dbReference type="InterPro" id="IPR032312">
    <property type="entry name" value="LacZ_4"/>
</dbReference>
<dbReference type="InterPro" id="IPR011013">
    <property type="entry name" value="Gal_mutarotase_sf_dom"/>
</dbReference>
<dbReference type="PRINTS" id="PR00132">
    <property type="entry name" value="GLHYDRLASE2"/>
</dbReference>
<dbReference type="SUPFAM" id="SSF49303">
    <property type="entry name" value="beta-Galactosidase/glucuronidase domain"/>
    <property type="match status" value="2"/>
</dbReference>
<dbReference type="SUPFAM" id="SSF74650">
    <property type="entry name" value="Galactose mutarotase-like"/>
    <property type="match status" value="1"/>
</dbReference>
<evidence type="ECO:0000256" key="1">
    <source>
        <dbReference type="ARBA" id="ARBA00001412"/>
    </source>
</evidence>
<dbReference type="PROSITE" id="PS00608">
    <property type="entry name" value="GLYCOSYL_HYDROL_F2_2"/>
    <property type="match status" value="1"/>
</dbReference>
<proteinExistence type="inferred from homology"/>
<dbReference type="InterPro" id="IPR006101">
    <property type="entry name" value="Glyco_hydro_2"/>
</dbReference>
<dbReference type="InterPro" id="IPR036156">
    <property type="entry name" value="Beta-gal/glucu_dom_sf"/>
</dbReference>
<keyword evidence="4" id="KW-0378">Hydrolase</keyword>
<dbReference type="InterPro" id="IPR006102">
    <property type="entry name" value="Ig-like_GH2"/>
</dbReference>
<dbReference type="EC" id="3.2.1.23" evidence="3"/>
<dbReference type="Proteomes" id="UP000644507">
    <property type="component" value="Unassembled WGS sequence"/>
</dbReference>
<comment type="similarity">
    <text evidence="2">Belongs to the glycosyl hydrolase 2 family.</text>
</comment>
<protein>
    <recommendedName>
        <fullName evidence="3">beta-galactosidase</fullName>
        <ecNumber evidence="3">3.2.1.23</ecNumber>
    </recommendedName>
    <alternativeName>
        <fullName evidence="6">Lactase</fullName>
    </alternativeName>
</protein>
<comment type="caution">
    <text evidence="9">The sequence shown here is derived from an EMBL/GenBank/DDBJ whole genome shotgun (WGS) entry which is preliminary data.</text>
</comment>
<dbReference type="InterPro" id="IPR050347">
    <property type="entry name" value="Bact_Beta-galactosidase"/>
</dbReference>
<dbReference type="Gene3D" id="2.60.40.10">
    <property type="entry name" value="Immunoglobulins"/>
    <property type="match status" value="2"/>
</dbReference>
<dbReference type="PANTHER" id="PTHR46323">
    <property type="entry name" value="BETA-GALACTOSIDASE"/>
    <property type="match status" value="1"/>
</dbReference>
<keyword evidence="10" id="KW-1185">Reference proteome</keyword>
<feature type="domain" description="Beta galactosidase small chain/" evidence="8">
    <location>
        <begin position="776"/>
        <end position="1046"/>
    </location>
</feature>
<dbReference type="GO" id="GO:0005990">
    <property type="term" value="P:lactose catabolic process"/>
    <property type="evidence" value="ECO:0007669"/>
    <property type="project" value="TreeGrafter"/>
</dbReference>
<evidence type="ECO:0000256" key="4">
    <source>
        <dbReference type="ARBA" id="ARBA00022801"/>
    </source>
</evidence>
<keyword evidence="5" id="KW-0326">Glycosidase</keyword>
<dbReference type="InterPro" id="IPR023232">
    <property type="entry name" value="Glyco_hydro_2_AS"/>
</dbReference>
<evidence type="ECO:0000313" key="9">
    <source>
        <dbReference type="EMBL" id="GHC43935.1"/>
    </source>
</evidence>
<dbReference type="InterPro" id="IPR013783">
    <property type="entry name" value="Ig-like_fold"/>
</dbReference>
<organism evidence="9 10">
    <name type="scientific">Roseibacillus persicicus</name>
    <dbReference type="NCBI Taxonomy" id="454148"/>
    <lineage>
        <taxon>Bacteria</taxon>
        <taxon>Pseudomonadati</taxon>
        <taxon>Verrucomicrobiota</taxon>
        <taxon>Verrucomicrobiia</taxon>
        <taxon>Verrucomicrobiales</taxon>
        <taxon>Verrucomicrobiaceae</taxon>
        <taxon>Roseibacillus</taxon>
    </lineage>
</organism>
<evidence type="ECO:0000256" key="2">
    <source>
        <dbReference type="ARBA" id="ARBA00007401"/>
    </source>
</evidence>
<dbReference type="RefSeq" id="WP_189567300.1">
    <property type="nucleotide sequence ID" value="NZ_BMXI01000002.1"/>
</dbReference>
<evidence type="ECO:0000256" key="6">
    <source>
        <dbReference type="ARBA" id="ARBA00032230"/>
    </source>
</evidence>
<dbReference type="SUPFAM" id="SSF51445">
    <property type="entry name" value="(Trans)glycosidases"/>
    <property type="match status" value="1"/>
</dbReference>
<dbReference type="Gene3D" id="2.70.98.10">
    <property type="match status" value="1"/>
</dbReference>
<reference evidence="9" key="2">
    <citation type="submission" date="2020-09" db="EMBL/GenBank/DDBJ databases">
        <authorList>
            <person name="Sun Q."/>
            <person name="Kim S."/>
        </authorList>
    </citation>
    <scope>NUCLEOTIDE SEQUENCE</scope>
    <source>
        <strain evidence="9">KCTC 12988</strain>
    </source>
</reference>
<dbReference type="Pfam" id="PF02836">
    <property type="entry name" value="Glyco_hydro_2_C"/>
    <property type="match status" value="1"/>
</dbReference>
<dbReference type="InterPro" id="IPR017853">
    <property type="entry name" value="GH"/>
</dbReference>
<dbReference type="InterPro" id="IPR004199">
    <property type="entry name" value="B-gal_small/dom_5"/>
</dbReference>
<keyword evidence="7" id="KW-0732">Signal</keyword>
<name>A0A918WH85_9BACT</name>
<sequence>MRLVPLAALLTSIPLAAEFNAWQDPEISALNRLPARAALYSYADETKAETLDREQSSRYTSLNGQWSFAWYPKPADVPASVGTADFSPAWETIDVPANWEMRGYGTPIYTNSEYPFPVNPPFIDGEDNPVGVYQREFDLPAAYADQQVVLHFGGVTSAYRVWVNDQFVGYAEDARLPSEFDITAFAKPAGNKLTVQVWRWSDGSYLEDQDHWRMSGIHREVLLLARPKQSIANVATRTIRQDGENWDLEIRPSLSNLTESNWDEIKFHSRLLDAEGTEVAKSELGAKSIASEWYPQRENLSFGNLIRIPINAPKLWSAEHPNLYTLVLSLRQGETLIEATSLRIGFREISTSKQGELLINGQPVLLYGVNRHDHSPTEGKAVSRADLEKDVLMMKRFNMNAVRTAHYPNDSYFYELCDIHGLYVCDEANVESHGVRGLLTNQAAWASAFLTRGLRMVERDRNHPSIIMWSLGNESGQGPNHAAMAGWMKEADPTRLIHYEGASSDPFHPDFIPQNDKESYNETVRYNGNPYDPDWVDVVSRMYPSVEELRAMLENENGNRPIIPCEYSHAMGNSLGNFAEYWELIRSEPRLVGGFVWDYRDQGVWKKNEKGESFLAYGGDFGDTPNTKNFCINGIVDSEGNAKPATWELKKAHQPVTVSWKDPSTMEVENRHFFSTLDHLEATIEHLADGVVFSSQKIDLPRIEPGAKATLPSPKPLSEGTGEIVARVTWSLKAPTSWAPAGHLIAFDEAVLEGNTPSPQSPSQEIDFDEAGDSIQFSASNNLYQVSKKTGFVTSINRGGKELLAAPLKPHFWRVWTDNDRQSVAPKFERLPQFPWKGALAEAKVVSVAKTASGVSVQYELPTVQSTLTVEYLVTDNGLLTTRLKLKRENLDSLLPRLGITMGLVQNYQQATYYGRGRTETYWDRKSGTPLELNKAPLAELRYDYARPQESGNRADVRFLTLTGQQLPEVTFRSQPHFDFSIWPYTEEVLGAADHPTDLTEAGYWTVNLDKRQMGVGGDNSWTPKALPLDKYRLESFGKELEFEISF</sequence>
<comment type="catalytic activity">
    <reaction evidence="1">
        <text>Hydrolysis of terminal non-reducing beta-D-galactose residues in beta-D-galactosides.</text>
        <dbReference type="EC" id="3.2.1.23"/>
    </reaction>
</comment>
<dbReference type="GO" id="GO:0004565">
    <property type="term" value="F:beta-galactosidase activity"/>
    <property type="evidence" value="ECO:0007669"/>
    <property type="project" value="UniProtKB-EC"/>
</dbReference>
<accession>A0A918WH85</accession>
<gene>
    <name evidence="9" type="primary">lacZ</name>
    <name evidence="9" type="ORF">GCM10007100_06420</name>
</gene>